<evidence type="ECO:0000313" key="1">
    <source>
        <dbReference type="EMBL" id="ABG53416.1"/>
    </source>
</evidence>
<dbReference type="InterPro" id="IPR038765">
    <property type="entry name" value="Papain-like_cys_pep_sf"/>
</dbReference>
<dbReference type="InterPro" id="IPR010846">
    <property type="entry name" value="AmiA-like"/>
</dbReference>
<dbReference type="HOGENOM" id="CLU_663820_0_0_3"/>
<evidence type="ECO:0008006" key="2">
    <source>
        <dbReference type="Google" id="ProtNLM"/>
    </source>
</evidence>
<accession>Q10WF8</accession>
<organism evidence="1">
    <name type="scientific">Trichodesmium erythraeum (strain IMS101)</name>
    <dbReference type="NCBI Taxonomy" id="203124"/>
    <lineage>
        <taxon>Bacteria</taxon>
        <taxon>Bacillati</taxon>
        <taxon>Cyanobacteriota</taxon>
        <taxon>Cyanophyceae</taxon>
        <taxon>Oscillatoriophycideae</taxon>
        <taxon>Oscillatoriales</taxon>
        <taxon>Microcoleaceae</taxon>
        <taxon>Trichodesmium</taxon>
    </lineage>
</organism>
<proteinExistence type="predicted"/>
<dbReference type="AlphaFoldDB" id="Q10WF8"/>
<dbReference type="Pfam" id="PF07313">
    <property type="entry name" value="AmiA-like"/>
    <property type="match status" value="1"/>
</dbReference>
<protein>
    <recommendedName>
        <fullName evidence="2">DUF1460 domain-containing protein</fullName>
    </recommendedName>
</protein>
<dbReference type="SUPFAM" id="SSF54001">
    <property type="entry name" value="Cysteine proteinases"/>
    <property type="match status" value="1"/>
</dbReference>
<dbReference type="eggNOG" id="COG0657">
    <property type="taxonomic scope" value="Bacteria"/>
</dbReference>
<gene>
    <name evidence="1" type="ordered locus">Tery_4429</name>
</gene>
<sequence length="414" mass="47053">MRKLLGLTFLTVAISGFSTVKFPLGLNSSMSFFSLVNAAEKDDKIQTKYLPNNQDNNKIKFGGKKLINPIVPISEKPLNLHYLKFDNMTLKSLDLFGNAFLKLSILSKQNIFKELPVGPSQPPTRPLIDVRLNKGSQKKEINKLPASNIQEDPKFKLVMEYAIKQNLAQLSMAEIMQAIAAYFIDTPYKAGLLDQSNKESLIITLDGFDCVLFVETVLAMARGIAMEDYSYLTFINHIKNQRYWKGKMDGYCSRLHYFSEWIADNQRRENVIDIAIKLGGKMVNKQLFFMSKNRLKYPQIARNEVNYQCIVSMENSISKLKINYIPYYRISSIYSQLKPGDIVAVATEINGLDVTHTGLVYRNSDGNIGFIHASPAGKVTVAYDLERYIWNVESAIGILVARPVDPRFELQHYN</sequence>
<name>Q10WF8_TRIEI</name>
<dbReference type="STRING" id="203124.Tery_4429"/>
<dbReference type="EMBL" id="CP000393">
    <property type="protein sequence ID" value="ABG53416.1"/>
    <property type="molecule type" value="Genomic_DNA"/>
</dbReference>
<dbReference type="Gene3D" id="2.30.260.10">
    <property type="entry name" value="putative xylanase like domain"/>
    <property type="match status" value="1"/>
</dbReference>
<dbReference type="KEGG" id="ter:Tery_4429"/>
<reference evidence="1" key="1">
    <citation type="submission" date="2006-06" db="EMBL/GenBank/DDBJ databases">
        <title>Complete sequence of Trichodesmium erythraeum IMS101.</title>
        <authorList>
            <consortium name="US DOE Joint Genome Institute"/>
            <person name="Copeland A."/>
            <person name="Lucas S."/>
            <person name="Lapidus A."/>
            <person name="Barry K."/>
            <person name="Detter J.C."/>
            <person name="Glavina del Rio T."/>
            <person name="Hammon N."/>
            <person name="Israni S."/>
            <person name="Dalin E."/>
            <person name="Tice H."/>
            <person name="Pitluck S."/>
            <person name="Kiss H."/>
            <person name="Munk A.C."/>
            <person name="Brettin T."/>
            <person name="Bruce D."/>
            <person name="Han C."/>
            <person name="Tapia R."/>
            <person name="Gilna P."/>
            <person name="Schmutz J."/>
            <person name="Larimer F."/>
            <person name="Land M."/>
            <person name="Hauser L."/>
            <person name="Kyrpides N."/>
            <person name="Kim E."/>
            <person name="Richardson P."/>
        </authorList>
    </citation>
    <scope>NUCLEOTIDE SEQUENCE [LARGE SCALE GENOMIC DNA]</scope>
    <source>
        <strain evidence="1">IMS101</strain>
    </source>
</reference>
<dbReference type="Gene3D" id="1.10.3670.10">
    <property type="entry name" value="Putative xylanase like domain"/>
    <property type="match status" value="1"/>
</dbReference>
<dbReference type="RefSeq" id="WP_011613741.1">
    <property type="nucleotide sequence ID" value="NC_008312.1"/>
</dbReference>